<keyword evidence="2" id="KW-0863">Zinc-finger</keyword>
<feature type="domain" description="CCHC-type" evidence="3">
    <location>
        <begin position="119"/>
        <end position="134"/>
    </location>
</feature>
<keyword evidence="1" id="KW-0507">mRNA processing</keyword>
<evidence type="ECO:0000313" key="4">
    <source>
        <dbReference type="EMBL" id="KNE95395.1"/>
    </source>
</evidence>
<dbReference type="SUPFAM" id="SSF57756">
    <property type="entry name" value="Retrovirus zinc finger-like domains"/>
    <property type="match status" value="1"/>
</dbReference>
<dbReference type="GO" id="GO:0003676">
    <property type="term" value="F:nucleic acid binding"/>
    <property type="evidence" value="ECO:0007669"/>
    <property type="project" value="InterPro"/>
</dbReference>
<gene>
    <name evidence="4" type="ORF">PSTG_11248</name>
</gene>
<dbReference type="Proteomes" id="UP000054564">
    <property type="component" value="Unassembled WGS sequence"/>
</dbReference>
<accession>A0A0L0V7V9</accession>
<organism evidence="4 5">
    <name type="scientific">Puccinia striiformis f. sp. tritici PST-78</name>
    <dbReference type="NCBI Taxonomy" id="1165861"/>
    <lineage>
        <taxon>Eukaryota</taxon>
        <taxon>Fungi</taxon>
        <taxon>Dikarya</taxon>
        <taxon>Basidiomycota</taxon>
        <taxon>Pucciniomycotina</taxon>
        <taxon>Pucciniomycetes</taxon>
        <taxon>Pucciniales</taxon>
        <taxon>Pucciniaceae</taxon>
        <taxon>Puccinia</taxon>
    </lineage>
</organism>
<protein>
    <recommendedName>
        <fullName evidence="3">CCHC-type domain-containing protein</fullName>
    </recommendedName>
</protein>
<sequence length="274" mass="29608">MPGSHLLSRTSTRNGSPSMWFCPSTHFSVSFYRRRLSTLVLPTERLLNSVLSTSARSNTGVRNTVAASASESVFTSIPPSALATTVEDDLFDPSAFLTSINQSEWVDALDFYAITANICWQCGDDNHYARNCPDKSRAGTGVRKASQEWFIESPSPPLPKIKNMQEVALITIHLGIPQTTASPFQWLLKLQQKGGVLAQIMDIGDIPDNLDTLEFYNMGLGEDLVSDVAVFDTGASHGFTGSKSLLHDFRSLSKPIGVSVATTGAGSFITGMGP</sequence>
<dbReference type="InterPro" id="IPR001878">
    <property type="entry name" value="Znf_CCHC"/>
</dbReference>
<name>A0A0L0V7V9_9BASI</name>
<keyword evidence="2" id="KW-0862">Zinc</keyword>
<reference evidence="5" key="1">
    <citation type="submission" date="2014-03" db="EMBL/GenBank/DDBJ databases">
        <title>The Genome Sequence of Puccinia striiformis f. sp. tritici PST-78.</title>
        <authorList>
            <consortium name="The Broad Institute Genome Sequencing Platform"/>
            <person name="Cuomo C."/>
            <person name="Hulbert S."/>
            <person name="Chen X."/>
            <person name="Walker B."/>
            <person name="Young S.K."/>
            <person name="Zeng Q."/>
            <person name="Gargeya S."/>
            <person name="Fitzgerald M."/>
            <person name="Haas B."/>
            <person name="Abouelleil A."/>
            <person name="Alvarado L."/>
            <person name="Arachchi H.M."/>
            <person name="Berlin A.M."/>
            <person name="Chapman S.B."/>
            <person name="Goldberg J."/>
            <person name="Griggs A."/>
            <person name="Gujja S."/>
            <person name="Hansen M."/>
            <person name="Howarth C."/>
            <person name="Imamovic A."/>
            <person name="Larimer J."/>
            <person name="McCowan C."/>
            <person name="Montmayeur A."/>
            <person name="Murphy C."/>
            <person name="Neiman D."/>
            <person name="Pearson M."/>
            <person name="Priest M."/>
            <person name="Roberts A."/>
            <person name="Saif S."/>
            <person name="Shea T."/>
            <person name="Sisk P."/>
            <person name="Sykes S."/>
            <person name="Wortman J."/>
            <person name="Nusbaum C."/>
            <person name="Birren B."/>
        </authorList>
    </citation>
    <scope>NUCLEOTIDE SEQUENCE [LARGE SCALE GENOMIC DNA]</scope>
    <source>
        <strain evidence="5">race PST-78</strain>
    </source>
</reference>
<dbReference type="InterPro" id="IPR036875">
    <property type="entry name" value="Znf_CCHC_sf"/>
</dbReference>
<keyword evidence="5" id="KW-1185">Reference proteome</keyword>
<comment type="caution">
    <text evidence="4">The sequence shown here is derived from an EMBL/GenBank/DDBJ whole genome shotgun (WGS) entry which is preliminary data.</text>
</comment>
<evidence type="ECO:0000256" key="2">
    <source>
        <dbReference type="PROSITE-ProRule" id="PRU00047"/>
    </source>
</evidence>
<dbReference type="GO" id="GO:0006397">
    <property type="term" value="P:mRNA processing"/>
    <property type="evidence" value="ECO:0007669"/>
    <property type="project" value="UniProtKB-KW"/>
</dbReference>
<dbReference type="PROSITE" id="PS50158">
    <property type="entry name" value="ZF_CCHC"/>
    <property type="match status" value="1"/>
</dbReference>
<dbReference type="EMBL" id="AJIL01000097">
    <property type="protein sequence ID" value="KNE95395.1"/>
    <property type="molecule type" value="Genomic_DNA"/>
</dbReference>
<evidence type="ECO:0000259" key="3">
    <source>
        <dbReference type="PROSITE" id="PS50158"/>
    </source>
</evidence>
<dbReference type="STRING" id="1165861.A0A0L0V7V9"/>
<proteinExistence type="predicted"/>
<dbReference type="GO" id="GO:0008270">
    <property type="term" value="F:zinc ion binding"/>
    <property type="evidence" value="ECO:0007669"/>
    <property type="project" value="UniProtKB-KW"/>
</dbReference>
<dbReference type="AlphaFoldDB" id="A0A0L0V7V9"/>
<evidence type="ECO:0000313" key="5">
    <source>
        <dbReference type="Proteomes" id="UP000054564"/>
    </source>
</evidence>
<evidence type="ECO:0000256" key="1">
    <source>
        <dbReference type="ARBA" id="ARBA00022664"/>
    </source>
</evidence>
<keyword evidence="2" id="KW-0479">Metal-binding</keyword>